<evidence type="ECO:0000259" key="6">
    <source>
        <dbReference type="Pfam" id="PF13407"/>
    </source>
</evidence>
<feature type="region of interest" description="Disordered" evidence="4">
    <location>
        <begin position="25"/>
        <end position="55"/>
    </location>
</feature>
<dbReference type="PANTHER" id="PTHR46847">
    <property type="entry name" value="D-ALLOSE-BINDING PERIPLASMIC PROTEIN-RELATED"/>
    <property type="match status" value="1"/>
</dbReference>
<dbReference type="GO" id="GO:0030313">
    <property type="term" value="C:cell envelope"/>
    <property type="evidence" value="ECO:0007669"/>
    <property type="project" value="UniProtKB-SubCell"/>
</dbReference>
<name>A0A4R1QYD0_9FIRM</name>
<dbReference type="STRING" id="1469948.GCA_000732725_03181"/>
<accession>A0A4R1QYD0</accession>
<dbReference type="EMBL" id="SLUO01000009">
    <property type="protein sequence ID" value="TCL57170.1"/>
    <property type="molecule type" value="Genomic_DNA"/>
</dbReference>
<dbReference type="InterPro" id="IPR025997">
    <property type="entry name" value="SBP_2_dom"/>
</dbReference>
<dbReference type="PROSITE" id="PS51257">
    <property type="entry name" value="PROKAR_LIPOPROTEIN"/>
    <property type="match status" value="1"/>
</dbReference>
<dbReference type="GO" id="GO:0030246">
    <property type="term" value="F:carbohydrate binding"/>
    <property type="evidence" value="ECO:0007669"/>
    <property type="project" value="UniProtKB-ARBA"/>
</dbReference>
<dbReference type="Pfam" id="PF13407">
    <property type="entry name" value="Peripla_BP_4"/>
    <property type="match status" value="1"/>
</dbReference>
<proteinExistence type="inferred from homology"/>
<feature type="chain" id="PRO_5020449031" evidence="5">
    <location>
        <begin position="26"/>
        <end position="342"/>
    </location>
</feature>
<evidence type="ECO:0000256" key="3">
    <source>
        <dbReference type="ARBA" id="ARBA00022729"/>
    </source>
</evidence>
<evidence type="ECO:0000313" key="7">
    <source>
        <dbReference type="EMBL" id="TCL57170.1"/>
    </source>
</evidence>
<dbReference type="AlphaFoldDB" id="A0A4R1QYD0"/>
<keyword evidence="3 5" id="KW-0732">Signal</keyword>
<comment type="subcellular location">
    <subcellularLocation>
        <location evidence="1">Cell envelope</location>
    </subcellularLocation>
</comment>
<dbReference type="RefSeq" id="WP_031391826.1">
    <property type="nucleotide sequence ID" value="NZ_JPNB01000002.1"/>
</dbReference>
<evidence type="ECO:0000313" key="8">
    <source>
        <dbReference type="Proteomes" id="UP000295718"/>
    </source>
</evidence>
<sequence length="342" mass="36264">MKKKLMSVILSTAMMVTMLTGCGNAAPASQTPAPAEEVKQEPAAEEAATPSDETAAKKDKIVIGWTDANLSNESNAICANAAIEYAKQFDNVELIVNDGEGTADKQIAQCESFVAQGVDAVIISPYDFDACVTAAQICVDAGIPVFVAKGLIADMNVVETYVGSNDFNAGTMEMQYIADLLGGKGNIVVVEGPTGVTGAVLRNDGIHSVLENYPDINVLYSQPADWYRDKAMGLMENWIQLGADIDAVVSHNDEMALGVYDALEAAGITDVPVIGIDGIEAAVISVGEGKMKASILQDSKTIGEKAIDVAIALANGETVEKEYDIPYQLILQENYEDFLPKK</sequence>
<gene>
    <name evidence="7" type="ORF">EDD76_10932</name>
</gene>
<dbReference type="Gene3D" id="3.40.50.2300">
    <property type="match status" value="2"/>
</dbReference>
<comment type="similarity">
    <text evidence="2">Belongs to the bacterial solute-binding protein 2 family.</text>
</comment>
<protein>
    <submittedName>
        <fullName evidence="7">Monosaccharide ABC transporter substrate-binding protein (CUT2 family)</fullName>
    </submittedName>
</protein>
<evidence type="ECO:0000256" key="5">
    <source>
        <dbReference type="SAM" id="SignalP"/>
    </source>
</evidence>
<feature type="signal peptide" evidence="5">
    <location>
        <begin position="1"/>
        <end position="25"/>
    </location>
</feature>
<dbReference type="InterPro" id="IPR028082">
    <property type="entry name" value="Peripla_BP_I"/>
</dbReference>
<dbReference type="PANTHER" id="PTHR46847:SF1">
    <property type="entry name" value="D-ALLOSE-BINDING PERIPLASMIC PROTEIN-RELATED"/>
    <property type="match status" value="1"/>
</dbReference>
<feature type="domain" description="Periplasmic binding protein" evidence="6">
    <location>
        <begin position="78"/>
        <end position="317"/>
    </location>
</feature>
<dbReference type="Proteomes" id="UP000295718">
    <property type="component" value="Unassembled WGS sequence"/>
</dbReference>
<keyword evidence="8" id="KW-1185">Reference proteome</keyword>
<dbReference type="OrthoDB" id="9814427at2"/>
<evidence type="ECO:0000256" key="4">
    <source>
        <dbReference type="SAM" id="MobiDB-lite"/>
    </source>
</evidence>
<dbReference type="SUPFAM" id="SSF53822">
    <property type="entry name" value="Periplasmic binding protein-like I"/>
    <property type="match status" value="1"/>
</dbReference>
<comment type="caution">
    <text evidence="7">The sequence shown here is derived from an EMBL/GenBank/DDBJ whole genome shotgun (WGS) entry which is preliminary data.</text>
</comment>
<evidence type="ECO:0000256" key="1">
    <source>
        <dbReference type="ARBA" id="ARBA00004196"/>
    </source>
</evidence>
<organism evidence="7 8">
    <name type="scientific">Kineothrix alysoides</name>
    <dbReference type="NCBI Taxonomy" id="1469948"/>
    <lineage>
        <taxon>Bacteria</taxon>
        <taxon>Bacillati</taxon>
        <taxon>Bacillota</taxon>
        <taxon>Clostridia</taxon>
        <taxon>Lachnospirales</taxon>
        <taxon>Lachnospiraceae</taxon>
        <taxon>Kineothrix</taxon>
    </lineage>
</organism>
<evidence type="ECO:0000256" key="2">
    <source>
        <dbReference type="ARBA" id="ARBA00007639"/>
    </source>
</evidence>
<reference evidence="7 8" key="1">
    <citation type="submission" date="2019-03" db="EMBL/GenBank/DDBJ databases">
        <title>Genomic Encyclopedia of Type Strains, Phase IV (KMG-IV): sequencing the most valuable type-strain genomes for metagenomic binning, comparative biology and taxonomic classification.</title>
        <authorList>
            <person name="Goeker M."/>
        </authorList>
    </citation>
    <scope>NUCLEOTIDE SEQUENCE [LARGE SCALE GENOMIC DNA]</scope>
    <source>
        <strain evidence="7 8">DSM 100556</strain>
    </source>
</reference>